<dbReference type="AlphaFoldDB" id="A0AAE0VL56"/>
<organism evidence="1 2">
    <name type="scientific">Potamilus streckersoni</name>
    <dbReference type="NCBI Taxonomy" id="2493646"/>
    <lineage>
        <taxon>Eukaryota</taxon>
        <taxon>Metazoa</taxon>
        <taxon>Spiralia</taxon>
        <taxon>Lophotrochozoa</taxon>
        <taxon>Mollusca</taxon>
        <taxon>Bivalvia</taxon>
        <taxon>Autobranchia</taxon>
        <taxon>Heteroconchia</taxon>
        <taxon>Palaeoheterodonta</taxon>
        <taxon>Unionida</taxon>
        <taxon>Unionoidea</taxon>
        <taxon>Unionidae</taxon>
        <taxon>Ambleminae</taxon>
        <taxon>Lampsilini</taxon>
        <taxon>Potamilus</taxon>
    </lineage>
</organism>
<accession>A0AAE0VL56</accession>
<name>A0AAE0VL56_9BIVA</name>
<dbReference type="EMBL" id="JAEAOA010000476">
    <property type="protein sequence ID" value="KAK3581954.1"/>
    <property type="molecule type" value="Genomic_DNA"/>
</dbReference>
<comment type="caution">
    <text evidence="1">The sequence shown here is derived from an EMBL/GenBank/DDBJ whole genome shotgun (WGS) entry which is preliminary data.</text>
</comment>
<evidence type="ECO:0000313" key="2">
    <source>
        <dbReference type="Proteomes" id="UP001195483"/>
    </source>
</evidence>
<feature type="non-terminal residue" evidence="1">
    <location>
        <position position="87"/>
    </location>
</feature>
<protein>
    <submittedName>
        <fullName evidence="1">Uncharacterized protein</fullName>
    </submittedName>
</protein>
<sequence>MCVEGVKEEIKERDLKSAPLPDGIRMGDIVSQEYNSVVLAISSTSSSFQVKSQKPQKPDAVSYFRKQRMGWVTSTIGAFLQHLVIFY</sequence>
<keyword evidence="2" id="KW-1185">Reference proteome</keyword>
<gene>
    <name evidence="1" type="ORF">CHS0354_007082</name>
</gene>
<proteinExistence type="predicted"/>
<dbReference type="Proteomes" id="UP001195483">
    <property type="component" value="Unassembled WGS sequence"/>
</dbReference>
<reference evidence="1" key="2">
    <citation type="journal article" date="2021" name="Genome Biol. Evol.">
        <title>Developing a high-quality reference genome for a parasitic bivalve with doubly uniparental inheritance (Bivalvia: Unionida).</title>
        <authorList>
            <person name="Smith C.H."/>
        </authorList>
    </citation>
    <scope>NUCLEOTIDE SEQUENCE</scope>
    <source>
        <strain evidence="1">CHS0354</strain>
        <tissue evidence="1">Mantle</tissue>
    </source>
</reference>
<evidence type="ECO:0000313" key="1">
    <source>
        <dbReference type="EMBL" id="KAK3581954.1"/>
    </source>
</evidence>
<reference evidence="1" key="3">
    <citation type="submission" date="2023-05" db="EMBL/GenBank/DDBJ databases">
        <authorList>
            <person name="Smith C.H."/>
        </authorList>
    </citation>
    <scope>NUCLEOTIDE SEQUENCE</scope>
    <source>
        <strain evidence="1">CHS0354</strain>
        <tissue evidence="1">Mantle</tissue>
    </source>
</reference>
<reference evidence="1" key="1">
    <citation type="journal article" date="2021" name="Genome Biol. Evol.">
        <title>A High-Quality Reference Genome for a Parasitic Bivalve with Doubly Uniparental Inheritance (Bivalvia: Unionida).</title>
        <authorList>
            <person name="Smith C.H."/>
        </authorList>
    </citation>
    <scope>NUCLEOTIDE SEQUENCE</scope>
    <source>
        <strain evidence="1">CHS0354</strain>
    </source>
</reference>